<evidence type="ECO:0000256" key="1">
    <source>
        <dbReference type="ARBA" id="ARBA00002102"/>
    </source>
</evidence>
<comment type="function">
    <text evidence="1">Binds to the IL-1 type I receptor following IL-1 engagement, triggering intracellular signaling cascades leading to transcriptional up-regulation and mRNA stabilization.</text>
</comment>
<reference evidence="10" key="1">
    <citation type="submission" date="2025-08" db="UniProtKB">
        <authorList>
            <consortium name="RefSeq"/>
        </authorList>
    </citation>
    <scope>IDENTIFICATION</scope>
    <source>
        <tissue evidence="10">Blood</tissue>
    </source>
</reference>
<dbReference type="Gene3D" id="1.10.533.10">
    <property type="entry name" value="Death Domain, Fas"/>
    <property type="match status" value="1"/>
</dbReference>
<dbReference type="Pfam" id="PF00069">
    <property type="entry name" value="Pkinase"/>
    <property type="match status" value="1"/>
</dbReference>
<dbReference type="Proteomes" id="UP001190640">
    <property type="component" value="Chromosome 4"/>
</dbReference>
<evidence type="ECO:0000256" key="4">
    <source>
        <dbReference type="ARBA" id="ARBA00022741"/>
    </source>
</evidence>
<comment type="similarity">
    <text evidence="2">Belongs to the protein kinase superfamily. TKL Ser/Thr protein kinase family. Pelle subfamily.</text>
</comment>
<evidence type="ECO:0000256" key="5">
    <source>
        <dbReference type="ARBA" id="ARBA00022840"/>
    </source>
</evidence>
<dbReference type="GO" id="GO:0004672">
    <property type="term" value="F:protein kinase activity"/>
    <property type="evidence" value="ECO:0007669"/>
    <property type="project" value="InterPro"/>
</dbReference>
<feature type="region of interest" description="Disordered" evidence="7">
    <location>
        <begin position="125"/>
        <end position="157"/>
    </location>
</feature>
<dbReference type="InterPro" id="IPR011009">
    <property type="entry name" value="Kinase-like_dom_sf"/>
</dbReference>
<dbReference type="SUPFAM" id="SSF47986">
    <property type="entry name" value="DEATH domain"/>
    <property type="match status" value="1"/>
</dbReference>
<dbReference type="CTD" id="3656"/>
<evidence type="ECO:0000256" key="7">
    <source>
        <dbReference type="SAM" id="MobiDB-lite"/>
    </source>
</evidence>
<dbReference type="SUPFAM" id="SSF56112">
    <property type="entry name" value="Protein kinase-like (PK-like)"/>
    <property type="match status" value="1"/>
</dbReference>
<dbReference type="PANTHER" id="PTHR27001:SF934">
    <property type="entry name" value="INTERLEUKIN-1 RECEPTOR-ASSOCIATED KINASE-LIKE 2"/>
    <property type="match status" value="1"/>
</dbReference>
<protein>
    <recommendedName>
        <fullName evidence="3">Interleukin-1 receptor-associated kinase-like 2</fullName>
    </recommendedName>
</protein>
<organism evidence="9 10">
    <name type="scientific">Eublepharis macularius</name>
    <name type="common">Leopard gecko</name>
    <name type="synonym">Cyrtodactylus macularius</name>
    <dbReference type="NCBI Taxonomy" id="481883"/>
    <lineage>
        <taxon>Eukaryota</taxon>
        <taxon>Metazoa</taxon>
        <taxon>Chordata</taxon>
        <taxon>Craniata</taxon>
        <taxon>Vertebrata</taxon>
        <taxon>Euteleostomi</taxon>
        <taxon>Lepidosauria</taxon>
        <taxon>Squamata</taxon>
        <taxon>Bifurcata</taxon>
        <taxon>Gekkota</taxon>
        <taxon>Eublepharidae</taxon>
        <taxon>Eublepharinae</taxon>
        <taxon>Eublepharis</taxon>
    </lineage>
</organism>
<comment type="subunit">
    <text evidence="6">Interacts with MYD88. IL-1 stimulation leads to the formation of a signaling complex which dissociates from the IL-1 receptor following the binding of PELI1.</text>
</comment>
<evidence type="ECO:0000313" key="9">
    <source>
        <dbReference type="Proteomes" id="UP001190640"/>
    </source>
</evidence>
<dbReference type="KEGG" id="emc:129327472"/>
<dbReference type="InterPro" id="IPR000488">
    <property type="entry name" value="Death_dom"/>
</dbReference>
<accession>A0AA97J5T5</accession>
<keyword evidence="9" id="KW-1185">Reference proteome</keyword>
<dbReference type="AlphaFoldDB" id="A0AA97J5T5"/>
<name>A0AA97J5T5_EUBMA</name>
<dbReference type="InterPro" id="IPR011029">
    <property type="entry name" value="DEATH-like_dom_sf"/>
</dbReference>
<dbReference type="GO" id="GO:0005886">
    <property type="term" value="C:plasma membrane"/>
    <property type="evidence" value="ECO:0007669"/>
    <property type="project" value="TreeGrafter"/>
</dbReference>
<dbReference type="PANTHER" id="PTHR27001">
    <property type="entry name" value="OS01G0253100 PROTEIN"/>
    <property type="match status" value="1"/>
</dbReference>
<dbReference type="Pfam" id="PF00531">
    <property type="entry name" value="Death"/>
    <property type="match status" value="1"/>
</dbReference>
<proteinExistence type="inferred from homology"/>
<evidence type="ECO:0000256" key="6">
    <source>
        <dbReference type="ARBA" id="ARBA00025971"/>
    </source>
</evidence>
<dbReference type="CDD" id="cd08795">
    <property type="entry name" value="Death_IRAK2"/>
    <property type="match status" value="1"/>
</dbReference>
<gene>
    <name evidence="10" type="primary">IRAK2</name>
</gene>
<dbReference type="PROSITE" id="PS50011">
    <property type="entry name" value="PROTEIN_KINASE_DOM"/>
    <property type="match status" value="1"/>
</dbReference>
<feature type="compositionally biased region" description="Polar residues" evidence="7">
    <location>
        <begin position="144"/>
        <end position="157"/>
    </location>
</feature>
<dbReference type="FunFam" id="1.10.510.10:FF:000586">
    <property type="entry name" value="Interleukin-1 receptor-associated kinase-like 2"/>
    <property type="match status" value="1"/>
</dbReference>
<evidence type="ECO:0000313" key="10">
    <source>
        <dbReference type="RefSeq" id="XP_054832135.1"/>
    </source>
</evidence>
<evidence type="ECO:0000256" key="3">
    <source>
        <dbReference type="ARBA" id="ARBA00022012"/>
    </source>
</evidence>
<dbReference type="InterPro" id="IPR000719">
    <property type="entry name" value="Prot_kinase_dom"/>
</dbReference>
<dbReference type="Gene3D" id="3.30.200.20">
    <property type="entry name" value="Phosphorylase Kinase, domain 1"/>
    <property type="match status" value="1"/>
</dbReference>
<dbReference type="InterPro" id="IPR042151">
    <property type="entry name" value="Death_IRAK2"/>
</dbReference>
<dbReference type="Gene3D" id="1.10.510.10">
    <property type="entry name" value="Transferase(Phosphotransferase) domain 1"/>
    <property type="match status" value="1"/>
</dbReference>
<dbReference type="RefSeq" id="XP_054832135.1">
    <property type="nucleotide sequence ID" value="XM_054976160.1"/>
</dbReference>
<dbReference type="FunFam" id="1.10.533.10:FF:000030">
    <property type="entry name" value="Interleukin-1 receptor-associated kinase-like 2"/>
    <property type="match status" value="1"/>
</dbReference>
<evidence type="ECO:0000259" key="8">
    <source>
        <dbReference type="PROSITE" id="PS50011"/>
    </source>
</evidence>
<feature type="compositionally biased region" description="Low complexity" evidence="7">
    <location>
        <begin position="188"/>
        <end position="202"/>
    </location>
</feature>
<feature type="region of interest" description="Disordered" evidence="7">
    <location>
        <begin position="652"/>
        <end position="687"/>
    </location>
</feature>
<keyword evidence="4" id="KW-0547">Nucleotide-binding</keyword>
<feature type="compositionally biased region" description="Polar residues" evidence="7">
    <location>
        <begin position="660"/>
        <end position="686"/>
    </location>
</feature>
<evidence type="ECO:0000256" key="2">
    <source>
        <dbReference type="ARBA" id="ARBA00008718"/>
    </source>
</evidence>
<dbReference type="GeneID" id="129327472"/>
<keyword evidence="5" id="KW-0067">ATP-binding</keyword>
<dbReference type="GO" id="GO:0005524">
    <property type="term" value="F:ATP binding"/>
    <property type="evidence" value="ECO:0007669"/>
    <property type="project" value="UniProtKB-KW"/>
</dbReference>
<dbReference type="FunFam" id="3.30.200.20:FF:000412">
    <property type="entry name" value="interleukin-1 receptor-associated kinase-like 2"/>
    <property type="match status" value="1"/>
</dbReference>
<sequence length="721" mass="81196">MALQPPPSLTCPGHRAQPAPYVHSIPSDVLGKFCEQMDCLNDYDWMRFASHVITDQTELRKIKCMEKTGISITGELMWWWGVRLATVQQLLKLLSELQFYRAAKIIADWMSLHFSTDSIRTPLDPTLQENASLHPRGNRDESIKNGTKISLPPNSVHSDPVLKAGPDCLSLIPPPTSMDLPHSLQSNPPISSSVKPCSSSPPQQESLHNLPSRSLVWTKDEVDIATNGFSEENRINESIFADVFKGQRQNALYVIKRLKEKECENQNQTKRFFHTEVQICFRCCHNNILHLLGFTIEREFNCLIYPYMPNGSLTDRLQCQGGSEPLTWEKRLKISIGLIQAIQYLHNFGILHGNVKSSNVLLDANFVPKLGHSGHRLQPLEKKTENGGMKTKVMQASLAYFPEDFIRHGQLTEKVDIFSCGIVLAEILTGIKAMDERRDPIFLKDALLDEIQVAKELTCSKKGSFENLAAKEICFKYQDRQALHWPATSAVCLATAACVCLRKKNPDMAEVNALMETADHQRQYQMMLEERGYPGHSLNTPEETNDEPACPFNNGFSDDNCDGNMNAGSLNYVDMLPPLIRVTSAETYSEQMLRIPCESDESSNFSWDPIRDGAYQPPTNGLPDPENIFPLEFHTNNPEYNDDITAKSTVSEGHIPSQEAPVSSKRTLLNTENSSDTCSSQASAKETSMEIKINEQKKKMMQDILLYKEKKLNTSELLNLD</sequence>
<feature type="region of interest" description="Disordered" evidence="7">
    <location>
        <begin position="175"/>
        <end position="211"/>
    </location>
</feature>
<feature type="domain" description="Protein kinase" evidence="8">
    <location>
        <begin position="229"/>
        <end position="493"/>
    </location>
</feature>
<dbReference type="GO" id="GO:0007165">
    <property type="term" value="P:signal transduction"/>
    <property type="evidence" value="ECO:0007669"/>
    <property type="project" value="InterPro"/>
</dbReference>